<keyword evidence="2" id="KW-1133">Transmembrane helix</keyword>
<feature type="region of interest" description="Disordered" evidence="1">
    <location>
        <begin position="74"/>
        <end position="102"/>
    </location>
</feature>
<protein>
    <recommendedName>
        <fullName evidence="5">Transmembrane protein</fullName>
    </recommendedName>
</protein>
<keyword evidence="2" id="KW-0812">Transmembrane</keyword>
<feature type="transmembrane region" description="Helical" evidence="2">
    <location>
        <begin position="12"/>
        <end position="30"/>
    </location>
</feature>
<gene>
    <name evidence="3" type="ORF">MCUN1_001590</name>
</gene>
<sequence length="102" mass="10608">MVGIGAAVAPSAVILTILLFATAELCIVIVPSEYGCSTTALLLIGGAAFFFLMIIWCFLTAAIRTSFASKHDAATEEPAMSPTPTAEEPNARPLNGRAPLVL</sequence>
<evidence type="ECO:0000313" key="4">
    <source>
        <dbReference type="Proteomes" id="UP001219933"/>
    </source>
</evidence>
<feature type="transmembrane region" description="Helical" evidence="2">
    <location>
        <begin position="42"/>
        <end position="63"/>
    </location>
</feature>
<dbReference type="Proteomes" id="UP001219933">
    <property type="component" value="Chromosome 2"/>
</dbReference>
<reference evidence="3" key="1">
    <citation type="submission" date="2023-03" db="EMBL/GenBank/DDBJ databases">
        <title>Mating type loci evolution in Malassezia.</title>
        <authorList>
            <person name="Coelho M.A."/>
        </authorList>
    </citation>
    <scope>NUCLEOTIDE SEQUENCE</scope>
    <source>
        <strain evidence="3">CBS 11721</strain>
    </source>
</reference>
<keyword evidence="4" id="KW-1185">Reference proteome</keyword>
<proteinExistence type="predicted"/>
<evidence type="ECO:0000256" key="2">
    <source>
        <dbReference type="SAM" id="Phobius"/>
    </source>
</evidence>
<evidence type="ECO:0000256" key="1">
    <source>
        <dbReference type="SAM" id="MobiDB-lite"/>
    </source>
</evidence>
<accession>A0AAF0EQK2</accession>
<keyword evidence="2" id="KW-0472">Membrane</keyword>
<name>A0AAF0EQK2_9BASI</name>
<evidence type="ECO:0000313" key="3">
    <source>
        <dbReference type="EMBL" id="WFD34746.1"/>
    </source>
</evidence>
<dbReference type="AlphaFoldDB" id="A0AAF0EQK2"/>
<organism evidence="3 4">
    <name type="scientific">Malassezia cuniculi</name>
    <dbReference type="NCBI Taxonomy" id="948313"/>
    <lineage>
        <taxon>Eukaryota</taxon>
        <taxon>Fungi</taxon>
        <taxon>Dikarya</taxon>
        <taxon>Basidiomycota</taxon>
        <taxon>Ustilaginomycotina</taxon>
        <taxon>Malasseziomycetes</taxon>
        <taxon>Malasseziales</taxon>
        <taxon>Malasseziaceae</taxon>
        <taxon>Malassezia</taxon>
    </lineage>
</organism>
<evidence type="ECO:0008006" key="5">
    <source>
        <dbReference type="Google" id="ProtNLM"/>
    </source>
</evidence>
<dbReference type="EMBL" id="CP119878">
    <property type="protein sequence ID" value="WFD34746.1"/>
    <property type="molecule type" value="Genomic_DNA"/>
</dbReference>